<evidence type="ECO:0000313" key="2">
    <source>
        <dbReference type="EnsemblMetazoa" id="AFUN009228-PA"/>
    </source>
</evidence>
<reference evidence="2" key="1">
    <citation type="submission" date="2020-05" db="UniProtKB">
        <authorList>
            <consortium name="EnsemblMetazoa"/>
        </authorList>
    </citation>
    <scope>IDENTIFICATION</scope>
    <source>
        <strain evidence="2">FUMOZ</strain>
    </source>
</reference>
<dbReference type="KEGG" id="afun:125766097"/>
<keyword evidence="1" id="KW-0732">Signal</keyword>
<name>A0A182RSH8_ANOFN</name>
<sequence length="150" mass="16201">MYRFLAFICTLSVCVSYALATQCPHCVGIQDCQTNKTIPTVTCNAAVVNQTVIQLSAYFKNLTEFAATSSKYSCVKVNFRPQGYPNDTFAVQGCTAGTKSVCKQPTIEFKGSLNCSYYNDGHSLHNLAKNPFTSALLSVAIIIGAMVISS</sequence>
<protein>
    <submittedName>
        <fullName evidence="2">Uncharacterized protein</fullName>
    </submittedName>
</protein>
<dbReference type="GeneID" id="125766097"/>
<proteinExistence type="predicted"/>
<dbReference type="OrthoDB" id="7739615at2759"/>
<feature type="chain" id="PRO_5030024302" evidence="1">
    <location>
        <begin position="21"/>
        <end position="150"/>
    </location>
</feature>
<evidence type="ECO:0000256" key="1">
    <source>
        <dbReference type="SAM" id="SignalP"/>
    </source>
</evidence>
<dbReference type="AlphaFoldDB" id="A0A182RSH8"/>
<dbReference type="VEuPathDB" id="VectorBase:AFUN009228"/>
<accession>A0A182RSH8</accession>
<dbReference type="RefSeq" id="XP_049287662.1">
    <property type="nucleotide sequence ID" value="XM_049431705.1"/>
</dbReference>
<dbReference type="EnsemblMetazoa" id="AFUN009228-RA">
    <property type="protein sequence ID" value="AFUN009228-PA"/>
    <property type="gene ID" value="AFUN009228"/>
</dbReference>
<dbReference type="VEuPathDB" id="VectorBase:AFUN2_009458"/>
<feature type="signal peptide" evidence="1">
    <location>
        <begin position="1"/>
        <end position="20"/>
    </location>
</feature>
<organism evidence="2">
    <name type="scientific">Anopheles funestus</name>
    <name type="common">African malaria mosquito</name>
    <dbReference type="NCBI Taxonomy" id="62324"/>
    <lineage>
        <taxon>Eukaryota</taxon>
        <taxon>Metazoa</taxon>
        <taxon>Ecdysozoa</taxon>
        <taxon>Arthropoda</taxon>
        <taxon>Hexapoda</taxon>
        <taxon>Insecta</taxon>
        <taxon>Pterygota</taxon>
        <taxon>Neoptera</taxon>
        <taxon>Endopterygota</taxon>
        <taxon>Diptera</taxon>
        <taxon>Nematocera</taxon>
        <taxon>Culicoidea</taxon>
        <taxon>Culicidae</taxon>
        <taxon>Anophelinae</taxon>
        <taxon>Anopheles</taxon>
    </lineage>
</organism>